<dbReference type="KEGG" id="cfj:CFIO01_04077"/>
<sequence>MALALLGLGNFGAALELVINGNVECFAEVMQLVHVIQSPKVSPGPVPGSAPDFPNSRHPAVPGSGSIWERPACPPAPPIRQFGTADAHGIRAIGGSLFLHGKPAYLVKIYFC</sequence>
<protein>
    <submittedName>
        <fullName evidence="3">Uncharacterized protein</fullName>
    </submittedName>
</protein>
<reference evidence="3 4" key="1">
    <citation type="submission" date="2014-02" db="EMBL/GenBank/DDBJ databases">
        <title>The genome sequence of Colletotrichum fioriniae PJ7.</title>
        <authorList>
            <person name="Baroncelli R."/>
            <person name="Thon M.R."/>
        </authorList>
    </citation>
    <scope>NUCLEOTIDE SEQUENCE [LARGE SCALE GENOMIC DNA]</scope>
    <source>
        <strain evidence="3 4">PJ7</strain>
    </source>
</reference>
<evidence type="ECO:0000313" key="4">
    <source>
        <dbReference type="Proteomes" id="UP000020467"/>
    </source>
</evidence>
<accession>A0A010QBM1</accession>
<comment type="caution">
    <text evidence="3">The sequence shown here is derived from an EMBL/GenBank/DDBJ whole genome shotgun (WGS) entry which is preliminary data.</text>
</comment>
<dbReference type="AlphaFoldDB" id="A0A010QBM1"/>
<dbReference type="Proteomes" id="UP000020467">
    <property type="component" value="Unassembled WGS sequence"/>
</dbReference>
<name>A0A010QBM1_9PEZI</name>
<gene>
    <name evidence="3" type="ORF">CFIO01_04077</name>
</gene>
<proteinExistence type="predicted"/>
<feature type="region of interest" description="Disordered" evidence="1">
    <location>
        <begin position="45"/>
        <end position="64"/>
    </location>
</feature>
<feature type="chain" id="PRO_5001455170" evidence="2">
    <location>
        <begin position="17"/>
        <end position="112"/>
    </location>
</feature>
<keyword evidence="2" id="KW-0732">Signal</keyword>
<organism evidence="3 4">
    <name type="scientific">Colletotrichum fioriniae PJ7</name>
    <dbReference type="NCBI Taxonomy" id="1445577"/>
    <lineage>
        <taxon>Eukaryota</taxon>
        <taxon>Fungi</taxon>
        <taxon>Dikarya</taxon>
        <taxon>Ascomycota</taxon>
        <taxon>Pezizomycotina</taxon>
        <taxon>Sordariomycetes</taxon>
        <taxon>Hypocreomycetidae</taxon>
        <taxon>Glomerellales</taxon>
        <taxon>Glomerellaceae</taxon>
        <taxon>Colletotrichum</taxon>
        <taxon>Colletotrichum acutatum species complex</taxon>
    </lineage>
</organism>
<evidence type="ECO:0000256" key="2">
    <source>
        <dbReference type="SAM" id="SignalP"/>
    </source>
</evidence>
<dbReference type="HOGENOM" id="CLU_2145669_0_0_1"/>
<keyword evidence="4" id="KW-1185">Reference proteome</keyword>
<dbReference type="EMBL" id="JARH01000733">
    <property type="protein sequence ID" value="EXF77272.1"/>
    <property type="molecule type" value="Genomic_DNA"/>
</dbReference>
<feature type="signal peptide" evidence="2">
    <location>
        <begin position="1"/>
        <end position="16"/>
    </location>
</feature>
<evidence type="ECO:0000313" key="3">
    <source>
        <dbReference type="EMBL" id="EXF77272.1"/>
    </source>
</evidence>
<evidence type="ECO:0000256" key="1">
    <source>
        <dbReference type="SAM" id="MobiDB-lite"/>
    </source>
</evidence>